<evidence type="ECO:0000256" key="1">
    <source>
        <dbReference type="SAM" id="SignalP"/>
    </source>
</evidence>
<sequence length="286" mass="31466">MRNFKFYLFYLLTMLLISSCSVDGEKKSSTSSSEEEIFVLESKTSLGDGIFLPQGTEWYYVDKEHSAVEFKLPKGYSFLVQNSESGKYSLSQNPEGGYSCSCSGENSCKTFYNKDVGYGCLQSTCTGSCTGTPTTNNNEIIEGVLIEKYANLQGTKSKFEKAYLSPNGKSGFFQVASIQNEIARNMKMAFESSGQPDFSLIDLGDFDKHKLVLADVQLYGFHFGIPLPDDGSLDQSFSNISYTKNPEAPTQCSCDTEGQTGCELQKDCFLGQCAYHCDGCSTCTMS</sequence>
<protein>
    <recommendedName>
        <fullName evidence="4">Lipoprotein</fullName>
    </recommendedName>
</protein>
<comment type="caution">
    <text evidence="2">The sequence shown here is derived from an EMBL/GenBank/DDBJ whole genome shotgun (WGS) entry which is preliminary data.</text>
</comment>
<feature type="signal peptide" evidence="1">
    <location>
        <begin position="1"/>
        <end position="23"/>
    </location>
</feature>
<name>A0ABW5X8J1_9FLAO</name>
<proteinExistence type="predicted"/>
<dbReference type="Proteomes" id="UP001597438">
    <property type="component" value="Unassembled WGS sequence"/>
</dbReference>
<reference evidence="3" key="1">
    <citation type="journal article" date="2019" name="Int. J. Syst. Evol. Microbiol.">
        <title>The Global Catalogue of Microorganisms (GCM) 10K type strain sequencing project: providing services to taxonomists for standard genome sequencing and annotation.</title>
        <authorList>
            <consortium name="The Broad Institute Genomics Platform"/>
            <consortium name="The Broad Institute Genome Sequencing Center for Infectious Disease"/>
            <person name="Wu L."/>
            <person name="Ma J."/>
        </authorList>
    </citation>
    <scope>NUCLEOTIDE SEQUENCE [LARGE SCALE GENOMIC DNA]</scope>
    <source>
        <strain evidence="3">KCTC 52925</strain>
    </source>
</reference>
<accession>A0ABW5X8J1</accession>
<keyword evidence="3" id="KW-1185">Reference proteome</keyword>
<keyword evidence="1" id="KW-0732">Signal</keyword>
<feature type="chain" id="PRO_5045222679" description="Lipoprotein" evidence="1">
    <location>
        <begin position="24"/>
        <end position="286"/>
    </location>
</feature>
<organism evidence="2 3">
    <name type="scientific">Christiangramia antarctica</name>
    <dbReference type="NCBI Taxonomy" id="2058158"/>
    <lineage>
        <taxon>Bacteria</taxon>
        <taxon>Pseudomonadati</taxon>
        <taxon>Bacteroidota</taxon>
        <taxon>Flavobacteriia</taxon>
        <taxon>Flavobacteriales</taxon>
        <taxon>Flavobacteriaceae</taxon>
        <taxon>Christiangramia</taxon>
    </lineage>
</organism>
<dbReference type="EMBL" id="JBHUOJ010000032">
    <property type="protein sequence ID" value="MFD2834520.1"/>
    <property type="molecule type" value="Genomic_DNA"/>
</dbReference>
<evidence type="ECO:0000313" key="2">
    <source>
        <dbReference type="EMBL" id="MFD2834520.1"/>
    </source>
</evidence>
<evidence type="ECO:0000313" key="3">
    <source>
        <dbReference type="Proteomes" id="UP001597438"/>
    </source>
</evidence>
<evidence type="ECO:0008006" key="4">
    <source>
        <dbReference type="Google" id="ProtNLM"/>
    </source>
</evidence>
<dbReference type="RefSeq" id="WP_251738856.1">
    <property type="nucleotide sequence ID" value="NZ_JBHUOJ010000032.1"/>
</dbReference>
<dbReference type="PROSITE" id="PS51257">
    <property type="entry name" value="PROKAR_LIPOPROTEIN"/>
    <property type="match status" value="1"/>
</dbReference>
<gene>
    <name evidence="2" type="ORF">ACFSYS_14610</name>
</gene>